<comment type="caution">
    <text evidence="8">The sequence shown here is derived from an EMBL/GenBank/DDBJ whole genome shotgun (WGS) entry which is preliminary data.</text>
</comment>
<dbReference type="InterPro" id="IPR013786">
    <property type="entry name" value="AcylCoA_DH/ox_N"/>
</dbReference>
<organism evidence="8 9">
    <name type="scientific">Antrihabitans stalagmiti</name>
    <dbReference type="NCBI Taxonomy" id="2799499"/>
    <lineage>
        <taxon>Bacteria</taxon>
        <taxon>Bacillati</taxon>
        <taxon>Actinomycetota</taxon>
        <taxon>Actinomycetes</taxon>
        <taxon>Mycobacteriales</taxon>
        <taxon>Nocardiaceae</taxon>
        <taxon>Antrihabitans</taxon>
    </lineage>
</organism>
<protein>
    <submittedName>
        <fullName evidence="8">Acyl-CoA/acyl-ACP dehydrogenase</fullName>
    </submittedName>
</protein>
<dbReference type="InterPro" id="IPR037069">
    <property type="entry name" value="AcylCoA_DH/ox_N_sf"/>
</dbReference>
<dbReference type="Proteomes" id="UP000655868">
    <property type="component" value="Unassembled WGS sequence"/>
</dbReference>
<sequence length="333" mass="34954">MRFALSTEQQDFAASLRDLLASAKTPDVIRSWGAGEHDQGRKLLRRLADTGVFGLGIAEETGGLGDHPVDLVTAFVEIGRAGVPGPLVESAAAIPALLGALQDNASAEHWLPRIADGDALGSLVVQPWTPRALDADICDVVVHSDGSMLHYGNAASSVKSVDAARRLYEVDAAESIASGSDVKQATAAAFDRAALACAAQLLGAGYATLDMATEYAKGRVQFGRPIGEFQAIKHHLADAMVSLEMAKPLLYGAAVAVSNNEPTASRDISAAKVACGDAAYRAARKSLQTHGAIGYTAEYDLSLWLTKIRALLAAWGTPAIHRQRVADSLRTVS</sequence>
<name>A0A934NRU9_9NOCA</name>
<evidence type="ECO:0000256" key="4">
    <source>
        <dbReference type="ARBA" id="ARBA00022827"/>
    </source>
</evidence>
<dbReference type="Pfam" id="PF00441">
    <property type="entry name" value="Acyl-CoA_dh_1"/>
    <property type="match status" value="1"/>
</dbReference>
<dbReference type="PANTHER" id="PTHR43884:SF20">
    <property type="entry name" value="ACYL-COA DEHYDROGENASE FADE28"/>
    <property type="match status" value="1"/>
</dbReference>
<dbReference type="AlphaFoldDB" id="A0A934NRU9"/>
<feature type="domain" description="Acyl-CoA dehydrogenase/oxidase N-terminal" evidence="7">
    <location>
        <begin position="7"/>
        <end position="118"/>
    </location>
</feature>
<dbReference type="InterPro" id="IPR036250">
    <property type="entry name" value="AcylCo_DH-like_C"/>
</dbReference>
<dbReference type="Gene3D" id="1.10.540.10">
    <property type="entry name" value="Acyl-CoA dehydrogenase/oxidase, N-terminal domain"/>
    <property type="match status" value="1"/>
</dbReference>
<gene>
    <name evidence="8" type="ORF">JGU71_15535</name>
</gene>
<evidence type="ECO:0000313" key="9">
    <source>
        <dbReference type="Proteomes" id="UP000655868"/>
    </source>
</evidence>
<dbReference type="GO" id="GO:0003995">
    <property type="term" value="F:acyl-CoA dehydrogenase activity"/>
    <property type="evidence" value="ECO:0007669"/>
    <property type="project" value="TreeGrafter"/>
</dbReference>
<reference evidence="8" key="1">
    <citation type="submission" date="2020-12" db="EMBL/GenBank/DDBJ databases">
        <title>Antrihabitans popcorni sp. nov. and Antrihabitans auranticaus sp. nov., isolated from a larva cave.</title>
        <authorList>
            <person name="Lee S.D."/>
            <person name="Kim I.S."/>
        </authorList>
    </citation>
    <scope>NUCLEOTIDE SEQUENCE</scope>
    <source>
        <strain evidence="8">YC3-6</strain>
    </source>
</reference>
<evidence type="ECO:0000256" key="3">
    <source>
        <dbReference type="ARBA" id="ARBA00022630"/>
    </source>
</evidence>
<keyword evidence="4" id="KW-0274">FAD</keyword>
<evidence type="ECO:0000256" key="1">
    <source>
        <dbReference type="ARBA" id="ARBA00001974"/>
    </source>
</evidence>
<keyword evidence="9" id="KW-1185">Reference proteome</keyword>
<proteinExistence type="inferred from homology"/>
<evidence type="ECO:0000259" key="6">
    <source>
        <dbReference type="Pfam" id="PF00441"/>
    </source>
</evidence>
<keyword evidence="3" id="KW-0285">Flavoprotein</keyword>
<dbReference type="SUPFAM" id="SSF47203">
    <property type="entry name" value="Acyl-CoA dehydrogenase C-terminal domain-like"/>
    <property type="match status" value="1"/>
</dbReference>
<dbReference type="SUPFAM" id="SSF56645">
    <property type="entry name" value="Acyl-CoA dehydrogenase NM domain-like"/>
    <property type="match status" value="1"/>
</dbReference>
<accession>A0A934NRU9</accession>
<comment type="cofactor">
    <cofactor evidence="1">
        <name>FAD</name>
        <dbReference type="ChEBI" id="CHEBI:57692"/>
    </cofactor>
</comment>
<evidence type="ECO:0000256" key="5">
    <source>
        <dbReference type="ARBA" id="ARBA00023002"/>
    </source>
</evidence>
<dbReference type="PANTHER" id="PTHR43884">
    <property type="entry name" value="ACYL-COA DEHYDROGENASE"/>
    <property type="match status" value="1"/>
</dbReference>
<comment type="similarity">
    <text evidence="2">Belongs to the acyl-CoA dehydrogenase family.</text>
</comment>
<dbReference type="Gene3D" id="1.20.140.10">
    <property type="entry name" value="Butyryl-CoA Dehydrogenase, subunit A, domain 3"/>
    <property type="match status" value="1"/>
</dbReference>
<dbReference type="Pfam" id="PF02771">
    <property type="entry name" value="Acyl-CoA_dh_N"/>
    <property type="match status" value="1"/>
</dbReference>
<dbReference type="InterPro" id="IPR009075">
    <property type="entry name" value="AcylCo_DH/oxidase_C"/>
</dbReference>
<evidence type="ECO:0000256" key="2">
    <source>
        <dbReference type="ARBA" id="ARBA00009347"/>
    </source>
</evidence>
<keyword evidence="5" id="KW-0560">Oxidoreductase</keyword>
<feature type="domain" description="Acyl-CoA dehydrogenase/oxidase C-terminal" evidence="6">
    <location>
        <begin position="188"/>
        <end position="329"/>
    </location>
</feature>
<dbReference type="RefSeq" id="WP_199705096.1">
    <property type="nucleotide sequence ID" value="NZ_JAEMNV010000004.1"/>
</dbReference>
<evidence type="ECO:0000259" key="7">
    <source>
        <dbReference type="Pfam" id="PF02771"/>
    </source>
</evidence>
<dbReference type="EMBL" id="JAEMNV010000004">
    <property type="protein sequence ID" value="MBJ8340303.1"/>
    <property type="molecule type" value="Genomic_DNA"/>
</dbReference>
<dbReference type="GO" id="GO:0050660">
    <property type="term" value="F:flavin adenine dinucleotide binding"/>
    <property type="evidence" value="ECO:0007669"/>
    <property type="project" value="InterPro"/>
</dbReference>
<evidence type="ECO:0000313" key="8">
    <source>
        <dbReference type="EMBL" id="MBJ8340303.1"/>
    </source>
</evidence>
<dbReference type="InterPro" id="IPR009100">
    <property type="entry name" value="AcylCoA_DH/oxidase_NM_dom_sf"/>
</dbReference>